<feature type="compositionally biased region" description="Basic and acidic residues" evidence="1">
    <location>
        <begin position="218"/>
        <end position="230"/>
    </location>
</feature>
<feature type="region of interest" description="Disordered" evidence="1">
    <location>
        <begin position="1"/>
        <end position="84"/>
    </location>
</feature>
<evidence type="ECO:0000313" key="2">
    <source>
        <dbReference type="Proteomes" id="UP000050640"/>
    </source>
</evidence>
<dbReference type="STRING" id="1147741.A0A0R3RJ82"/>
<keyword evidence="2" id="KW-1185">Reference proteome</keyword>
<name>A0A0R3RJ82_9BILA</name>
<feature type="region of interest" description="Disordered" evidence="1">
    <location>
        <begin position="104"/>
        <end position="147"/>
    </location>
</feature>
<accession>A0A0R3RJ82</accession>
<feature type="compositionally biased region" description="Acidic residues" evidence="1">
    <location>
        <begin position="196"/>
        <end position="217"/>
    </location>
</feature>
<dbReference type="WBParaSite" id="EEL_0000154101-mRNA-1">
    <property type="protein sequence ID" value="EEL_0000154101-mRNA-1"/>
    <property type="gene ID" value="EEL_0000154101"/>
</dbReference>
<proteinExistence type="predicted"/>
<protein>
    <submittedName>
        <fullName evidence="3">LIM zinc-binding domain-containing protein</fullName>
    </submittedName>
</protein>
<organism evidence="2 3">
    <name type="scientific">Elaeophora elaphi</name>
    <dbReference type="NCBI Taxonomy" id="1147741"/>
    <lineage>
        <taxon>Eukaryota</taxon>
        <taxon>Metazoa</taxon>
        <taxon>Ecdysozoa</taxon>
        <taxon>Nematoda</taxon>
        <taxon>Chromadorea</taxon>
        <taxon>Rhabditida</taxon>
        <taxon>Spirurina</taxon>
        <taxon>Spiruromorpha</taxon>
        <taxon>Filarioidea</taxon>
        <taxon>Onchocercidae</taxon>
        <taxon>Elaeophora</taxon>
    </lineage>
</organism>
<feature type="compositionally biased region" description="Polar residues" evidence="1">
    <location>
        <begin position="52"/>
        <end position="67"/>
    </location>
</feature>
<sequence>EEEVGEEEEEEEVDEEEEEEEEADEEEEEEEQDVAPKERNAIDRRPPILLVTQPSTQNSPDHLTTEFTFDDNGILDISQTNDEDNDYEENAMQLEMDGDDFENDITVSETIELQTDDDKTERKPRGDLYPVPSSERRKPFTSSIPYDENDFSEEFIVEVPTRNDDSRGRVSEIMAVPAPIFTASVSYDGMDYWDSAQEESVESLSDYEDINDFNSDEDCSRNRSRMETNEYRPLSSTLGTYFSPVSSPIDEYDGLQYQDSIDVGFTLKLVQKAALKGEDEEESSSEYYEDSEYDEEEMYTNESDDQCSEDEDEELNEISEDLCLTENVSTEPLESAIDSVSSISIPPIIIASLQEEEDIEIDEICDEIFDDTLLVPLEMLTNVEEVEMEKDGAPEKLREVTYTDEIDLRENAEEALKLTFKETDEDAAREHIAEGATKTAVRKITPQHVVPAEENIEAIETGELEVEEPEQVGAIVMEHDNEKGTKQIEIIPTYVRPTTENQPVDNARSFIERKPSTDWAKKAVVLPPKFETAKIQKTQVRFDEKK</sequence>
<feature type="compositionally biased region" description="Acidic residues" evidence="1">
    <location>
        <begin position="1"/>
        <end position="33"/>
    </location>
</feature>
<feature type="compositionally biased region" description="Acidic residues" evidence="1">
    <location>
        <begin position="278"/>
        <end position="313"/>
    </location>
</feature>
<feature type="compositionally biased region" description="Basic and acidic residues" evidence="1">
    <location>
        <begin position="116"/>
        <end position="126"/>
    </location>
</feature>
<dbReference type="Proteomes" id="UP000050640">
    <property type="component" value="Unplaced"/>
</dbReference>
<evidence type="ECO:0000313" key="3">
    <source>
        <dbReference type="WBParaSite" id="EEL_0000154101-mRNA-1"/>
    </source>
</evidence>
<feature type="region of interest" description="Disordered" evidence="1">
    <location>
        <begin position="276"/>
        <end position="313"/>
    </location>
</feature>
<evidence type="ECO:0000256" key="1">
    <source>
        <dbReference type="SAM" id="MobiDB-lite"/>
    </source>
</evidence>
<dbReference type="AlphaFoldDB" id="A0A0R3RJ82"/>
<feature type="region of interest" description="Disordered" evidence="1">
    <location>
        <begin position="196"/>
        <end position="230"/>
    </location>
</feature>
<reference evidence="3" key="1">
    <citation type="submission" date="2017-02" db="UniProtKB">
        <authorList>
            <consortium name="WormBaseParasite"/>
        </authorList>
    </citation>
    <scope>IDENTIFICATION</scope>
</reference>
<feature type="compositionally biased region" description="Basic and acidic residues" evidence="1">
    <location>
        <begin position="34"/>
        <end position="46"/>
    </location>
</feature>